<protein>
    <submittedName>
        <fullName evidence="1">Putative ovule protein</fullName>
    </submittedName>
</protein>
<evidence type="ECO:0000313" key="1">
    <source>
        <dbReference type="EMBL" id="JAP14070.1"/>
    </source>
</evidence>
<accession>A0A0V0H3G5</accession>
<organism evidence="1">
    <name type="scientific">Solanum chacoense</name>
    <name type="common">Chaco potato</name>
    <dbReference type="NCBI Taxonomy" id="4108"/>
    <lineage>
        <taxon>Eukaryota</taxon>
        <taxon>Viridiplantae</taxon>
        <taxon>Streptophyta</taxon>
        <taxon>Embryophyta</taxon>
        <taxon>Tracheophyta</taxon>
        <taxon>Spermatophyta</taxon>
        <taxon>Magnoliopsida</taxon>
        <taxon>eudicotyledons</taxon>
        <taxon>Gunneridae</taxon>
        <taxon>Pentapetalae</taxon>
        <taxon>asterids</taxon>
        <taxon>lamiids</taxon>
        <taxon>Solanales</taxon>
        <taxon>Solanaceae</taxon>
        <taxon>Solanoideae</taxon>
        <taxon>Solaneae</taxon>
        <taxon>Solanum</taxon>
    </lineage>
</organism>
<reference evidence="1" key="1">
    <citation type="submission" date="2015-12" db="EMBL/GenBank/DDBJ databases">
        <title>Gene expression during late stages of embryo sac development: a critical building block for successful pollen-pistil interactions.</title>
        <authorList>
            <person name="Liu Y."/>
            <person name="Joly V."/>
            <person name="Sabar M."/>
            <person name="Matton D.P."/>
        </authorList>
    </citation>
    <scope>NUCLEOTIDE SEQUENCE</scope>
</reference>
<name>A0A0V0H3G5_SOLCH</name>
<proteinExistence type="predicted"/>
<dbReference type="AlphaFoldDB" id="A0A0V0H3G5"/>
<sequence>MSGYWPGLARQTLVEVYFPIQTYLKNYHHLGIQQNLVTPISHVLAFYLLNNFLYLSPLSNLFHLLLNYLALQRQPTLARPINQIFFADAKYCSLSNLPLKFISISLFSSSILPPPPTTVLPPPPSLSPLKFLCFSDLLLLASILLKVCNSFLFLHSSSVSTGKEEVLTKVG</sequence>
<dbReference type="EMBL" id="GEDG01027100">
    <property type="protein sequence ID" value="JAP14070.1"/>
    <property type="molecule type" value="Transcribed_RNA"/>
</dbReference>